<feature type="non-terminal residue" evidence="1">
    <location>
        <position position="1"/>
    </location>
</feature>
<reference evidence="1" key="1">
    <citation type="submission" date="2021-06" db="EMBL/GenBank/DDBJ databases">
        <authorList>
            <person name="Kallberg Y."/>
            <person name="Tangrot J."/>
            <person name="Rosling A."/>
        </authorList>
    </citation>
    <scope>NUCLEOTIDE SEQUENCE</scope>
    <source>
        <strain evidence="1">MA461A</strain>
    </source>
</reference>
<dbReference type="Proteomes" id="UP000789920">
    <property type="component" value="Unassembled WGS sequence"/>
</dbReference>
<keyword evidence="2" id="KW-1185">Reference proteome</keyword>
<gene>
    <name evidence="1" type="ORF">RPERSI_LOCUS5254</name>
</gene>
<evidence type="ECO:0000313" key="1">
    <source>
        <dbReference type="EMBL" id="CAG8583678.1"/>
    </source>
</evidence>
<accession>A0ACA9MCI4</accession>
<protein>
    <submittedName>
        <fullName evidence="1">25812_t:CDS:1</fullName>
    </submittedName>
</protein>
<dbReference type="EMBL" id="CAJVQC010007763">
    <property type="protein sequence ID" value="CAG8583678.1"/>
    <property type="molecule type" value="Genomic_DNA"/>
</dbReference>
<proteinExistence type="predicted"/>
<evidence type="ECO:0000313" key="2">
    <source>
        <dbReference type="Proteomes" id="UP000789920"/>
    </source>
</evidence>
<sequence length="155" mass="18078">FEKYRKDTNLPGKLSDISDLKQLEEELCKYFTVYHKANSDEYSVISLQSAINTFNRYFNAKRPPDADSQFYLHPIKGINNFKTVDIWYKKIHLGENFMKAFFKRLVELCDIDISGYKITNQTGCKTLIQLLKSLGLFNYETMSILRHKSQKGLAS</sequence>
<comment type="caution">
    <text evidence="1">The sequence shown here is derived from an EMBL/GenBank/DDBJ whole genome shotgun (WGS) entry which is preliminary data.</text>
</comment>
<organism evidence="1 2">
    <name type="scientific">Racocetra persica</name>
    <dbReference type="NCBI Taxonomy" id="160502"/>
    <lineage>
        <taxon>Eukaryota</taxon>
        <taxon>Fungi</taxon>
        <taxon>Fungi incertae sedis</taxon>
        <taxon>Mucoromycota</taxon>
        <taxon>Glomeromycotina</taxon>
        <taxon>Glomeromycetes</taxon>
        <taxon>Diversisporales</taxon>
        <taxon>Gigasporaceae</taxon>
        <taxon>Racocetra</taxon>
    </lineage>
</organism>
<name>A0ACA9MCI4_9GLOM</name>